<dbReference type="InterPro" id="IPR033575">
    <property type="entry name" value="DDA1-like"/>
</dbReference>
<feature type="region of interest" description="Disordered" evidence="4">
    <location>
        <begin position="62"/>
        <end position="106"/>
    </location>
</feature>
<keyword evidence="7" id="KW-1185">Reference proteome</keyword>
<dbReference type="PANTHER" id="PTHR31879">
    <property type="entry name" value="DET1- AND DDB1-ASSOCIATED PROTEIN 1"/>
    <property type="match status" value="1"/>
</dbReference>
<protein>
    <recommendedName>
        <fullName evidence="2">DET1- and DDB1-associated protein 1</fullName>
    </recommendedName>
</protein>
<comment type="function">
    <text evidence="3">Functions as a component of numerous distinct DCX (DDB1-CUL4-X-box) E3 ubiquitin-protein ligase complexes which mediate the ubiquitination and subsequent proteasomal degradation of target proteins. In the DCX complexes, acts as a scaffolding subunit required to stabilize the complex.</text>
</comment>
<accession>A0A8J9ZFM6</accession>
<sequence length="106" mass="12172">MGDFLKGLPSYNQTNFTRFHSDSGVKTTSRRPQVYLPTTDHPSEQVITTEKTNILLRYLHQQWDRKNAHKKRDTSRANLDDDDGDGDLTPPKKVPRLGQMEESNST</sequence>
<dbReference type="Proteomes" id="UP000838412">
    <property type="component" value="Chromosome 2"/>
</dbReference>
<evidence type="ECO:0000313" key="7">
    <source>
        <dbReference type="Proteomes" id="UP000838412"/>
    </source>
</evidence>
<dbReference type="GO" id="GO:0032436">
    <property type="term" value="P:positive regulation of proteasomal ubiquitin-dependent protein catabolic process"/>
    <property type="evidence" value="ECO:0007669"/>
    <property type="project" value="TreeGrafter"/>
</dbReference>
<reference evidence="6" key="1">
    <citation type="submission" date="2022-01" db="EMBL/GenBank/DDBJ databases">
        <authorList>
            <person name="Braso-Vives M."/>
        </authorList>
    </citation>
    <scope>NUCLEOTIDE SEQUENCE</scope>
</reference>
<dbReference type="Pfam" id="PF10172">
    <property type="entry name" value="DDA1"/>
    <property type="match status" value="1"/>
</dbReference>
<evidence type="ECO:0000256" key="4">
    <source>
        <dbReference type="SAM" id="MobiDB-lite"/>
    </source>
</evidence>
<feature type="compositionally biased region" description="Polar residues" evidence="4">
    <location>
        <begin position="10"/>
        <end position="31"/>
    </location>
</feature>
<evidence type="ECO:0000256" key="2">
    <source>
        <dbReference type="ARBA" id="ARBA00018256"/>
    </source>
</evidence>
<dbReference type="OrthoDB" id="8598182at2759"/>
<dbReference type="EMBL" id="OV696687">
    <property type="protein sequence ID" value="CAH1253050.1"/>
    <property type="molecule type" value="Genomic_DNA"/>
</dbReference>
<evidence type="ECO:0000313" key="6">
    <source>
        <dbReference type="EMBL" id="CAH1253050.1"/>
    </source>
</evidence>
<feature type="region of interest" description="Disordered" evidence="4">
    <location>
        <begin position="1"/>
        <end position="47"/>
    </location>
</feature>
<organism evidence="6 7">
    <name type="scientific">Branchiostoma lanceolatum</name>
    <name type="common">Common lancelet</name>
    <name type="synonym">Amphioxus lanceolatum</name>
    <dbReference type="NCBI Taxonomy" id="7740"/>
    <lineage>
        <taxon>Eukaryota</taxon>
        <taxon>Metazoa</taxon>
        <taxon>Chordata</taxon>
        <taxon>Cephalochordata</taxon>
        <taxon>Leptocardii</taxon>
        <taxon>Amphioxiformes</taxon>
        <taxon>Branchiostomatidae</taxon>
        <taxon>Branchiostoma</taxon>
    </lineage>
</organism>
<dbReference type="GO" id="GO:0080008">
    <property type="term" value="C:Cul4-RING E3 ubiquitin ligase complex"/>
    <property type="evidence" value="ECO:0007669"/>
    <property type="project" value="TreeGrafter"/>
</dbReference>
<gene>
    <name evidence="6" type="primary">DDA1</name>
    <name evidence="6" type="ORF">BLAG_LOCUS12952</name>
</gene>
<dbReference type="PANTHER" id="PTHR31879:SF2">
    <property type="entry name" value="DET1- AND DDB1-ASSOCIATED PROTEIN 1"/>
    <property type="match status" value="1"/>
</dbReference>
<feature type="domain" description="DET1- and DDB1-associated protein 1" evidence="5">
    <location>
        <begin position="3"/>
        <end position="65"/>
    </location>
</feature>
<dbReference type="AlphaFoldDB" id="A0A8J9ZFM6"/>
<proteinExistence type="inferred from homology"/>
<evidence type="ECO:0000256" key="1">
    <source>
        <dbReference type="ARBA" id="ARBA00008042"/>
    </source>
</evidence>
<name>A0A8J9ZFM6_BRALA</name>
<comment type="similarity">
    <text evidence="1">Belongs to the DDA1 family.</text>
</comment>
<evidence type="ECO:0000259" key="5">
    <source>
        <dbReference type="Pfam" id="PF10172"/>
    </source>
</evidence>
<dbReference type="InterPro" id="IPR018276">
    <property type="entry name" value="DDA1_dom"/>
</dbReference>
<evidence type="ECO:0000256" key="3">
    <source>
        <dbReference type="ARBA" id="ARBA00045586"/>
    </source>
</evidence>